<dbReference type="OrthoDB" id="9810277at2"/>
<dbReference type="PANTHER" id="PTHR43883:SF1">
    <property type="entry name" value="GLUCONOKINASE"/>
    <property type="match status" value="1"/>
</dbReference>
<dbReference type="RefSeq" id="WP_080521692.1">
    <property type="nucleotide sequence ID" value="NZ_LPUF01000001.1"/>
</dbReference>
<dbReference type="Proteomes" id="UP000191980">
    <property type="component" value="Unassembled WGS sequence"/>
</dbReference>
<dbReference type="SUPFAM" id="SSF56112">
    <property type="entry name" value="Protein kinase-like (PK-like)"/>
    <property type="match status" value="1"/>
</dbReference>
<dbReference type="Pfam" id="PF13671">
    <property type="entry name" value="AAA_33"/>
    <property type="match status" value="1"/>
</dbReference>
<keyword evidence="3" id="KW-1185">Reference proteome</keyword>
<evidence type="ECO:0000259" key="1">
    <source>
        <dbReference type="Pfam" id="PF01636"/>
    </source>
</evidence>
<reference evidence="2 3" key="1">
    <citation type="submission" date="2015-12" db="EMBL/GenBank/DDBJ databases">
        <authorList>
            <person name="Shamseldin A."/>
            <person name="Moawad H."/>
            <person name="Abd El-Rahim W.M."/>
            <person name="Sadowsky M.J."/>
        </authorList>
    </citation>
    <scope>NUCLEOTIDE SEQUENCE [LARGE SCALE GENOMIC DNA]</scope>
    <source>
        <strain evidence="2 3">WF1</strain>
    </source>
</reference>
<proteinExistence type="predicted"/>
<dbReference type="InterPro" id="IPR011009">
    <property type="entry name" value="Kinase-like_dom_sf"/>
</dbReference>
<organism evidence="2 3">
    <name type="scientific">Methyloprofundus sedimenti</name>
    <dbReference type="NCBI Taxonomy" id="1420851"/>
    <lineage>
        <taxon>Bacteria</taxon>
        <taxon>Pseudomonadati</taxon>
        <taxon>Pseudomonadota</taxon>
        <taxon>Gammaproteobacteria</taxon>
        <taxon>Methylococcales</taxon>
        <taxon>Methylococcaceae</taxon>
        <taxon>Methyloprofundus</taxon>
    </lineage>
</organism>
<dbReference type="AlphaFoldDB" id="A0A1V8M6F4"/>
<sequence>MNENQTKLPEYIASLLHPEVYDHAIENIQLIETHISWVILTGPFAYKIKKPVNLGFLDFSTLEKRHFYCNEELRLNSRLAPALYLKVVPITDTEGNIVFSGSGKVIEYAIKMVQFPQEIQLDRMLAANILQMDHIQALAVMVAEFHQQIDVANQEDNYGSPEQIYHPVKENFIQLRQLLNDKSAITLLTDIEIWTQTLFELLKLILLQRKHDGFIRECHGDLHLRNLIILDDKPVAFDSIEFDPKLRWIDTISDVAFLIMDFQDRHHPEFGLSFLNHYLEQTGDYAAMQLLSFYLVYRAMVRAKVEAIRAAQTGSHSQVQNEANMACYGYLELAQAYLHVTKPGLIITCGMSASGKSTLTQPLVEKLSAIRIRSDVERKRLFKVAPECDSSAAVNEGLYSSEATQQTYRHLAELAEQVLNADYPVIIDATCLEYQQRNQFRQVASRNKVPFIIIEFTAQPNTLRQRINAREKGVSDADLSILEHQLLNWQPLNKSELPEVISIDTESLTDINSLINKIESVLQGR</sequence>
<dbReference type="SUPFAM" id="SSF52540">
    <property type="entry name" value="P-loop containing nucleoside triphosphate hydrolases"/>
    <property type="match status" value="1"/>
</dbReference>
<feature type="domain" description="Aminoglycoside phosphotransferase" evidence="1">
    <location>
        <begin position="134"/>
        <end position="291"/>
    </location>
</feature>
<dbReference type="STRING" id="1420851.AU255_04045"/>
<evidence type="ECO:0000313" key="2">
    <source>
        <dbReference type="EMBL" id="OQK17078.1"/>
    </source>
</evidence>
<gene>
    <name evidence="2" type="ORF">AU255_04045</name>
</gene>
<dbReference type="Pfam" id="PF01636">
    <property type="entry name" value="APH"/>
    <property type="match status" value="1"/>
</dbReference>
<comment type="caution">
    <text evidence="2">The sequence shown here is derived from an EMBL/GenBank/DDBJ whole genome shotgun (WGS) entry which is preliminary data.</text>
</comment>
<dbReference type="PANTHER" id="PTHR43883">
    <property type="entry name" value="SLR0207 PROTEIN"/>
    <property type="match status" value="1"/>
</dbReference>
<dbReference type="Gene3D" id="3.40.50.300">
    <property type="entry name" value="P-loop containing nucleotide triphosphate hydrolases"/>
    <property type="match status" value="1"/>
</dbReference>
<name>A0A1V8M6F4_9GAMM</name>
<dbReference type="InterPro" id="IPR052732">
    <property type="entry name" value="Cell-binding_unc_protein"/>
</dbReference>
<dbReference type="InterPro" id="IPR002575">
    <property type="entry name" value="Aminoglycoside_PTrfase"/>
</dbReference>
<dbReference type="InterPro" id="IPR027417">
    <property type="entry name" value="P-loop_NTPase"/>
</dbReference>
<evidence type="ECO:0000313" key="3">
    <source>
        <dbReference type="Proteomes" id="UP000191980"/>
    </source>
</evidence>
<accession>A0A1V8M6F4</accession>
<dbReference type="EMBL" id="LPUF01000001">
    <property type="protein sequence ID" value="OQK17078.1"/>
    <property type="molecule type" value="Genomic_DNA"/>
</dbReference>
<dbReference type="Gene3D" id="3.90.1200.10">
    <property type="match status" value="1"/>
</dbReference>
<protein>
    <recommendedName>
        <fullName evidence="1">Aminoglycoside phosphotransferase domain-containing protein</fullName>
    </recommendedName>
</protein>